<gene>
    <name evidence="2" type="ORF">SMD31_09875</name>
</gene>
<name>A0ABU5DYD7_9PROT</name>
<proteinExistence type="predicted"/>
<dbReference type="InterPro" id="IPR002563">
    <property type="entry name" value="Flavin_Rdtase-like_dom"/>
</dbReference>
<evidence type="ECO:0000313" key="3">
    <source>
        <dbReference type="Proteomes" id="UP001271769"/>
    </source>
</evidence>
<feature type="domain" description="Flavin reductase like" evidence="1">
    <location>
        <begin position="19"/>
        <end position="178"/>
    </location>
</feature>
<organism evidence="2 3">
    <name type="scientific">Dongia rigui</name>
    <dbReference type="NCBI Taxonomy" id="940149"/>
    <lineage>
        <taxon>Bacteria</taxon>
        <taxon>Pseudomonadati</taxon>
        <taxon>Pseudomonadota</taxon>
        <taxon>Alphaproteobacteria</taxon>
        <taxon>Rhodospirillales</taxon>
        <taxon>Dongiaceae</taxon>
        <taxon>Dongia</taxon>
    </lineage>
</organism>
<sequence>MFYEPRLGNSGLAIDPLKALVVPRPIGWISSVDLEGCVNLAPFSFFNLVADSPPIVMFAPSGTKADGSRKDSLNNAEAVGAFVVNLATYDLRDEMNATSARLPAGESEAEAAGLEMVPSSIVAPPRVKASPVALECRYLQSVVLPTLDPAQPNTVVFGDVVGVHIDEGLIVDGRVDITRARPIARMGYSLYAVIDQTFRMSRPASADGRLD</sequence>
<evidence type="ECO:0000313" key="2">
    <source>
        <dbReference type="EMBL" id="MDY0872233.1"/>
    </source>
</evidence>
<dbReference type="PANTHER" id="PTHR43812">
    <property type="entry name" value="BLR2425 PROTEIN"/>
    <property type="match status" value="1"/>
</dbReference>
<dbReference type="EMBL" id="JAXCLX010000001">
    <property type="protein sequence ID" value="MDY0872233.1"/>
    <property type="molecule type" value="Genomic_DNA"/>
</dbReference>
<keyword evidence="3" id="KW-1185">Reference proteome</keyword>
<dbReference type="InterPro" id="IPR012349">
    <property type="entry name" value="Split_barrel_FMN-bd"/>
</dbReference>
<dbReference type="SUPFAM" id="SSF50475">
    <property type="entry name" value="FMN-binding split barrel"/>
    <property type="match status" value="1"/>
</dbReference>
<dbReference type="RefSeq" id="WP_320500651.1">
    <property type="nucleotide sequence ID" value="NZ_JAXCLX010000001.1"/>
</dbReference>
<keyword evidence="2" id="KW-0560">Oxidoreductase</keyword>
<dbReference type="Gene3D" id="2.30.110.10">
    <property type="entry name" value="Electron Transport, Fmn-binding Protein, Chain A"/>
    <property type="match status" value="1"/>
</dbReference>
<dbReference type="EC" id="1.5.1.-" evidence="2"/>
<comment type="caution">
    <text evidence="2">The sequence shown here is derived from an EMBL/GenBank/DDBJ whole genome shotgun (WGS) entry which is preliminary data.</text>
</comment>
<dbReference type="GO" id="GO:0016491">
    <property type="term" value="F:oxidoreductase activity"/>
    <property type="evidence" value="ECO:0007669"/>
    <property type="project" value="UniProtKB-KW"/>
</dbReference>
<dbReference type="Proteomes" id="UP001271769">
    <property type="component" value="Unassembled WGS sequence"/>
</dbReference>
<protein>
    <submittedName>
        <fullName evidence="2">Flavin reductase family protein</fullName>
        <ecNumber evidence="2">1.5.1.-</ecNumber>
    </submittedName>
</protein>
<evidence type="ECO:0000259" key="1">
    <source>
        <dbReference type="SMART" id="SM00903"/>
    </source>
</evidence>
<accession>A0ABU5DYD7</accession>
<dbReference type="SMART" id="SM00903">
    <property type="entry name" value="Flavin_Reduct"/>
    <property type="match status" value="1"/>
</dbReference>
<dbReference type="Pfam" id="PF01613">
    <property type="entry name" value="Flavin_Reduct"/>
    <property type="match status" value="1"/>
</dbReference>
<dbReference type="PANTHER" id="PTHR43812:SF2">
    <property type="entry name" value="FLAVIN REDUCTASE LIKE DOMAIN-CONTAINING PROTEIN"/>
    <property type="match status" value="1"/>
</dbReference>
<reference evidence="2 3" key="1">
    <citation type="journal article" date="2013" name="Antonie Van Leeuwenhoek">
        <title>Dongia rigui sp. nov., isolated from freshwater of a large wetland in Korea.</title>
        <authorList>
            <person name="Baik K.S."/>
            <person name="Hwang Y.M."/>
            <person name="Choi J.S."/>
            <person name="Kwon J."/>
            <person name="Seong C.N."/>
        </authorList>
    </citation>
    <scope>NUCLEOTIDE SEQUENCE [LARGE SCALE GENOMIC DNA]</scope>
    <source>
        <strain evidence="2 3">04SU4-P</strain>
    </source>
</reference>